<evidence type="ECO:0000313" key="7">
    <source>
        <dbReference type="Proteomes" id="UP000594463"/>
    </source>
</evidence>
<dbReference type="InterPro" id="IPR000653">
    <property type="entry name" value="DegT/StrS_aminotransferase"/>
</dbReference>
<comment type="similarity">
    <text evidence="2 5">Belongs to the DegT/DnrJ/EryC1 family.</text>
</comment>
<dbReference type="InterPro" id="IPR015421">
    <property type="entry name" value="PyrdxlP-dep_Trfase_major"/>
</dbReference>
<dbReference type="Gene3D" id="3.90.1150.10">
    <property type="entry name" value="Aspartate Aminotransferase, domain 1"/>
    <property type="match status" value="1"/>
</dbReference>
<proteinExistence type="inferred from homology"/>
<gene>
    <name evidence="6" type="primary">desV</name>
    <name evidence="6" type="ORF">RT761_00503</name>
</gene>
<accession>A0A7T1AJX9</accession>
<evidence type="ECO:0000256" key="2">
    <source>
        <dbReference type="ARBA" id="ARBA00037999"/>
    </source>
</evidence>
<protein>
    <submittedName>
        <fullName evidence="6">dTDP-3-amino-3,4,6-trideoxy-alpha-D-glucose transaminase</fullName>
        <ecNumber evidence="6">2.6.1.106</ecNumber>
    </submittedName>
</protein>
<sequence length="382" mass="42781">MSIPLLDLNREYQYMKEAIDGALAQALSHQQWILGPEVKELEAKVTDYLGVNNAVGVASGTDALVLSLRALAIQRKGIEYFEKSDEILTPAFTFTATGTSILRSGATPVFLDINLDNYCLDTEQVERYLGQHGEKVVGIVPVHLYGYPTNMDAIMECARKYNLFVVEDCAQSFGARWDGKQSGSLGDCGAFSFFPTKNLGGFGDGGMIATNNPILYDIIQMLRKHGGKDKYNVEHLGYNSRLDTMQAALLLAKMKYVDEMNEKRRRIAKYYQSHLSDCSKILLPKESEKAYHVYNQFTIRTQNRDTFKKMLSDKGVQTMIYYSIPLSQMKVFEGKCRIPYPLEATEQATQQVLSLPIEPLLTDEELSVVVEAVKTVASEVSP</sequence>
<dbReference type="Gene3D" id="3.40.640.10">
    <property type="entry name" value="Type I PLP-dependent aspartate aminotransferase-like (Major domain)"/>
    <property type="match status" value="1"/>
</dbReference>
<dbReference type="PANTHER" id="PTHR30244:SF36">
    <property type="entry name" value="3-OXO-GLUCOSE-6-PHOSPHATE:GLUTAMATE AMINOTRANSFERASE"/>
    <property type="match status" value="1"/>
</dbReference>
<dbReference type="InterPro" id="IPR015422">
    <property type="entry name" value="PyrdxlP-dep_Trfase_small"/>
</dbReference>
<evidence type="ECO:0000256" key="4">
    <source>
        <dbReference type="PIRSR" id="PIRSR000390-2"/>
    </source>
</evidence>
<keyword evidence="6" id="KW-0808">Transferase</keyword>
<dbReference type="GO" id="GO:0000271">
    <property type="term" value="P:polysaccharide biosynthetic process"/>
    <property type="evidence" value="ECO:0007669"/>
    <property type="project" value="TreeGrafter"/>
</dbReference>
<dbReference type="Pfam" id="PF01041">
    <property type="entry name" value="DegT_DnrJ_EryC1"/>
    <property type="match status" value="1"/>
</dbReference>
<evidence type="ECO:0000256" key="1">
    <source>
        <dbReference type="ARBA" id="ARBA00022898"/>
    </source>
</evidence>
<dbReference type="PIRSF" id="PIRSF000390">
    <property type="entry name" value="PLP_StrS"/>
    <property type="match status" value="1"/>
</dbReference>
<dbReference type="RefSeq" id="WP_218112512.1">
    <property type="nucleotide sequence ID" value="NZ_CP065383.1"/>
</dbReference>
<organism evidence="6 7">
    <name type="scientific">Atribacter laminatus</name>
    <dbReference type="NCBI Taxonomy" id="2847778"/>
    <lineage>
        <taxon>Bacteria</taxon>
        <taxon>Pseudomonadati</taxon>
        <taxon>Atribacterota</taxon>
        <taxon>Atribacteria</taxon>
        <taxon>Atribacterales</taxon>
        <taxon>Atribacteraceae</taxon>
        <taxon>Atribacter</taxon>
    </lineage>
</organism>
<dbReference type="PANTHER" id="PTHR30244">
    <property type="entry name" value="TRANSAMINASE"/>
    <property type="match status" value="1"/>
</dbReference>
<dbReference type="EC" id="2.6.1.106" evidence="6"/>
<dbReference type="InterPro" id="IPR015424">
    <property type="entry name" value="PyrdxlP-dep_Trfase"/>
</dbReference>
<evidence type="ECO:0000256" key="5">
    <source>
        <dbReference type="RuleBase" id="RU004508"/>
    </source>
</evidence>
<dbReference type="Proteomes" id="UP000594463">
    <property type="component" value="Chromosome"/>
</dbReference>
<dbReference type="AlphaFoldDB" id="A0A7T1AJX9"/>
<keyword evidence="6" id="KW-0032">Aminotransferase</keyword>
<evidence type="ECO:0000313" key="6">
    <source>
        <dbReference type="EMBL" id="QPM67302.1"/>
    </source>
</evidence>
<dbReference type="CDD" id="cd00616">
    <property type="entry name" value="AHBA_syn"/>
    <property type="match status" value="1"/>
</dbReference>
<keyword evidence="7" id="KW-1185">Reference proteome</keyword>
<dbReference type="EMBL" id="CP065383">
    <property type="protein sequence ID" value="QPM67302.1"/>
    <property type="molecule type" value="Genomic_DNA"/>
</dbReference>
<reference evidence="6 7" key="1">
    <citation type="journal article" date="2021" name="Nat. Commun.">
        <title>Isolation of a member of the candidate phylum Atribacteria reveals a unique cell membrane structure.</title>
        <authorList>
            <person name="Taiki K."/>
            <person name="Nobu M.K."/>
            <person name="Kusada H."/>
            <person name="Meng X.-Y."/>
            <person name="Hosoki N."/>
            <person name="Uematsu K."/>
            <person name="Yoshioka H."/>
            <person name="Kamagata Y."/>
            <person name="Tamaki H."/>
        </authorList>
    </citation>
    <scope>NUCLEOTIDE SEQUENCE [LARGE SCALE GENOMIC DNA]</scope>
    <source>
        <strain evidence="6 7">RT761</strain>
    </source>
</reference>
<evidence type="ECO:0000256" key="3">
    <source>
        <dbReference type="PIRSR" id="PIRSR000390-1"/>
    </source>
</evidence>
<feature type="active site" description="Proton acceptor" evidence="3">
    <location>
        <position position="197"/>
    </location>
</feature>
<feature type="modified residue" description="N6-(pyridoxal phosphate)lysine" evidence="4">
    <location>
        <position position="197"/>
    </location>
</feature>
<name>A0A7T1AJX9_ATRLM</name>
<dbReference type="SUPFAM" id="SSF53383">
    <property type="entry name" value="PLP-dependent transferases"/>
    <property type="match status" value="1"/>
</dbReference>
<dbReference type="KEGG" id="alam:RT761_00503"/>
<dbReference type="GO" id="GO:0008483">
    <property type="term" value="F:transaminase activity"/>
    <property type="evidence" value="ECO:0007669"/>
    <property type="project" value="UniProtKB-KW"/>
</dbReference>
<keyword evidence="1 4" id="KW-0663">Pyridoxal phosphate</keyword>
<dbReference type="GO" id="GO:0030170">
    <property type="term" value="F:pyridoxal phosphate binding"/>
    <property type="evidence" value="ECO:0007669"/>
    <property type="project" value="TreeGrafter"/>
</dbReference>